<evidence type="ECO:0000256" key="2">
    <source>
        <dbReference type="ARBA" id="ARBA00022832"/>
    </source>
</evidence>
<evidence type="ECO:0000256" key="1">
    <source>
        <dbReference type="ARBA" id="ARBA00022598"/>
    </source>
</evidence>
<dbReference type="PANTHER" id="PTHR43272:SF32">
    <property type="entry name" value="AMP-DEPENDENT SYNTHETASE_LIGASE DOMAIN-CONTAINING PROTEIN"/>
    <property type="match status" value="1"/>
</dbReference>
<proteinExistence type="predicted"/>
<evidence type="ECO:0000313" key="6">
    <source>
        <dbReference type="Proteomes" id="UP000319836"/>
    </source>
</evidence>
<sequence length="601" mass="65038">MAAETLIGLFLETVATHRKADQFMRRGPQGWESIGAERSLADVEALALGLRALGVAQSDRVALLSENRYEWPVTDLATLGLGAVTVPIYPTLTAHQVRFMVENSQAKVAVVSSPAQLDKMLEAAAGLPLAAVIVMDPAPSRANVHSFARVQESGRAARAQAPDAFRQSAAAVRPDDLATIIYTSGTTGEPKGAMLLHSNIVSNVAACLQVVDLRPTDRCLSFLPLCHIFERMAGLYAMLARGVSIAYAEGLDTVAANAVEVKPTTLCGVPRFYEKVYARVLDNVRTQSPLRRAIFHWGLALGLKKARAHFERRALGPLDSVQAAIADRLVGAKIRERVGGKLLRCISGGAPLAPKVLEFFFAVGIPIQEGYGLTETSPVICLNPPGGEKSGSVGPPIPGVEVRIGDEGEILTRGPHVMKGYFHNDEATRIALRDGWFHTGDIGQLDADGYLVITDRLKDLLVTAGGKKVAPQPMEAKLKSSKWVSEAVLLGDRRPFVICLLVPNFANLEAEAKSRGWSTSSLSDLLERPEVQALYQTGIDALNADLARFEQIKHFALLDRELTQESGELTPTLKVRRRIIMDRYAPLIERLYQGPPVSAAS</sequence>
<dbReference type="AlphaFoldDB" id="A0A538U1M1"/>
<dbReference type="InterPro" id="IPR042099">
    <property type="entry name" value="ANL_N_sf"/>
</dbReference>
<keyword evidence="3" id="KW-0443">Lipid metabolism</keyword>
<evidence type="ECO:0000313" key="5">
    <source>
        <dbReference type="EMBL" id="TMQ69790.1"/>
    </source>
</evidence>
<evidence type="ECO:0000256" key="3">
    <source>
        <dbReference type="ARBA" id="ARBA00023098"/>
    </source>
</evidence>
<dbReference type="Pfam" id="PF00501">
    <property type="entry name" value="AMP-binding"/>
    <property type="match status" value="1"/>
</dbReference>
<dbReference type="CDD" id="cd05907">
    <property type="entry name" value="VL_LC_FACS_like"/>
    <property type="match status" value="1"/>
</dbReference>
<keyword evidence="1 5" id="KW-0436">Ligase</keyword>
<keyword evidence="2" id="KW-0276">Fatty acid metabolism</keyword>
<protein>
    <submittedName>
        <fullName evidence="5">Long-chain fatty acid--CoA ligase</fullName>
    </submittedName>
</protein>
<comment type="caution">
    <text evidence="5">The sequence shown here is derived from an EMBL/GenBank/DDBJ whole genome shotgun (WGS) entry which is preliminary data.</text>
</comment>
<dbReference type="InterPro" id="IPR020845">
    <property type="entry name" value="AMP-binding_CS"/>
</dbReference>
<dbReference type="Pfam" id="PF23562">
    <property type="entry name" value="AMP-binding_C_3"/>
    <property type="match status" value="1"/>
</dbReference>
<gene>
    <name evidence="5" type="ORF">E6K80_10555</name>
</gene>
<dbReference type="Proteomes" id="UP000319836">
    <property type="component" value="Unassembled WGS sequence"/>
</dbReference>
<dbReference type="Gene3D" id="3.40.50.12780">
    <property type="entry name" value="N-terminal domain of ligase-like"/>
    <property type="match status" value="1"/>
</dbReference>
<dbReference type="EMBL" id="VBPA01000265">
    <property type="protein sequence ID" value="TMQ69790.1"/>
    <property type="molecule type" value="Genomic_DNA"/>
</dbReference>
<feature type="domain" description="AMP-dependent synthetase/ligase" evidence="4">
    <location>
        <begin position="36"/>
        <end position="422"/>
    </location>
</feature>
<dbReference type="PROSITE" id="PS00455">
    <property type="entry name" value="AMP_BINDING"/>
    <property type="match status" value="1"/>
</dbReference>
<dbReference type="GO" id="GO:0004467">
    <property type="term" value="F:long-chain fatty acid-CoA ligase activity"/>
    <property type="evidence" value="ECO:0007669"/>
    <property type="project" value="TreeGrafter"/>
</dbReference>
<dbReference type="GO" id="GO:0016020">
    <property type="term" value="C:membrane"/>
    <property type="evidence" value="ECO:0007669"/>
    <property type="project" value="TreeGrafter"/>
</dbReference>
<dbReference type="PANTHER" id="PTHR43272">
    <property type="entry name" value="LONG-CHAIN-FATTY-ACID--COA LIGASE"/>
    <property type="match status" value="1"/>
</dbReference>
<dbReference type="InterPro" id="IPR000873">
    <property type="entry name" value="AMP-dep_synth/lig_dom"/>
</dbReference>
<evidence type="ECO:0000259" key="4">
    <source>
        <dbReference type="Pfam" id="PF00501"/>
    </source>
</evidence>
<name>A0A538U1M1_UNCEI</name>
<accession>A0A538U1M1</accession>
<organism evidence="5 6">
    <name type="scientific">Eiseniibacteriota bacterium</name>
    <dbReference type="NCBI Taxonomy" id="2212470"/>
    <lineage>
        <taxon>Bacteria</taxon>
        <taxon>Candidatus Eiseniibacteriota</taxon>
    </lineage>
</organism>
<reference evidence="5 6" key="1">
    <citation type="journal article" date="2019" name="Nat. Microbiol.">
        <title>Mediterranean grassland soil C-N compound turnover is dependent on rainfall and depth, and is mediated by genomically divergent microorganisms.</title>
        <authorList>
            <person name="Diamond S."/>
            <person name="Andeer P.F."/>
            <person name="Li Z."/>
            <person name="Crits-Christoph A."/>
            <person name="Burstein D."/>
            <person name="Anantharaman K."/>
            <person name="Lane K.R."/>
            <person name="Thomas B.C."/>
            <person name="Pan C."/>
            <person name="Northen T.R."/>
            <person name="Banfield J.F."/>
        </authorList>
    </citation>
    <scope>NUCLEOTIDE SEQUENCE [LARGE SCALE GENOMIC DNA]</scope>
    <source>
        <strain evidence="5">WS_10</strain>
    </source>
</reference>
<dbReference type="SUPFAM" id="SSF56801">
    <property type="entry name" value="Acetyl-CoA synthetase-like"/>
    <property type="match status" value="1"/>
</dbReference>